<dbReference type="AlphaFoldDB" id="A0AAV3XUT4"/>
<keyword evidence="5" id="KW-1185">Reference proteome</keyword>
<name>A0AAV3XUT4_9GAST</name>
<proteinExistence type="predicted"/>
<dbReference type="Pfam" id="PF13359">
    <property type="entry name" value="DDE_Tnp_4"/>
    <property type="match status" value="1"/>
</dbReference>
<dbReference type="EMBL" id="BLXT01000029">
    <property type="protein sequence ID" value="GFN73795.1"/>
    <property type="molecule type" value="Genomic_DNA"/>
</dbReference>
<feature type="domain" description="DDE Tnp4" evidence="3">
    <location>
        <begin position="31"/>
        <end position="105"/>
    </location>
</feature>
<evidence type="ECO:0000256" key="2">
    <source>
        <dbReference type="ARBA" id="ARBA00022723"/>
    </source>
</evidence>
<accession>A0AAV3XUT4</accession>
<evidence type="ECO:0000259" key="3">
    <source>
        <dbReference type="Pfam" id="PF13359"/>
    </source>
</evidence>
<reference evidence="4 5" key="1">
    <citation type="journal article" date="2021" name="Elife">
        <title>Chloroplast acquisition without the gene transfer in kleptoplastic sea slugs, Plakobranchus ocellatus.</title>
        <authorList>
            <person name="Maeda T."/>
            <person name="Takahashi S."/>
            <person name="Yoshida T."/>
            <person name="Shimamura S."/>
            <person name="Takaki Y."/>
            <person name="Nagai Y."/>
            <person name="Toyoda A."/>
            <person name="Suzuki Y."/>
            <person name="Arimoto A."/>
            <person name="Ishii H."/>
            <person name="Satoh N."/>
            <person name="Nishiyama T."/>
            <person name="Hasebe M."/>
            <person name="Maruyama T."/>
            <person name="Minagawa J."/>
            <person name="Obokata J."/>
            <person name="Shigenobu S."/>
        </authorList>
    </citation>
    <scope>NUCLEOTIDE SEQUENCE [LARGE SCALE GENOMIC DNA]</scope>
</reference>
<dbReference type="Proteomes" id="UP000735302">
    <property type="component" value="Unassembled WGS sequence"/>
</dbReference>
<organism evidence="4 5">
    <name type="scientific">Plakobranchus ocellatus</name>
    <dbReference type="NCBI Taxonomy" id="259542"/>
    <lineage>
        <taxon>Eukaryota</taxon>
        <taxon>Metazoa</taxon>
        <taxon>Spiralia</taxon>
        <taxon>Lophotrochozoa</taxon>
        <taxon>Mollusca</taxon>
        <taxon>Gastropoda</taxon>
        <taxon>Heterobranchia</taxon>
        <taxon>Euthyneura</taxon>
        <taxon>Panpulmonata</taxon>
        <taxon>Sacoglossa</taxon>
        <taxon>Placobranchoidea</taxon>
        <taxon>Plakobranchidae</taxon>
        <taxon>Plakobranchus</taxon>
    </lineage>
</organism>
<keyword evidence="2" id="KW-0479">Metal-binding</keyword>
<protein>
    <submittedName>
        <fullName evidence="4">Nuclease harbi1-like protein</fullName>
    </submittedName>
</protein>
<gene>
    <name evidence="4" type="ORF">PoB_000030100</name>
</gene>
<evidence type="ECO:0000313" key="5">
    <source>
        <dbReference type="Proteomes" id="UP000735302"/>
    </source>
</evidence>
<comment type="cofactor">
    <cofactor evidence="1">
        <name>a divalent metal cation</name>
        <dbReference type="ChEBI" id="CHEBI:60240"/>
    </cofactor>
</comment>
<evidence type="ECO:0000313" key="4">
    <source>
        <dbReference type="EMBL" id="GFN73795.1"/>
    </source>
</evidence>
<dbReference type="GO" id="GO:0046872">
    <property type="term" value="F:metal ion binding"/>
    <property type="evidence" value="ECO:0007669"/>
    <property type="project" value="UniProtKB-KW"/>
</dbReference>
<evidence type="ECO:0000256" key="1">
    <source>
        <dbReference type="ARBA" id="ARBA00001968"/>
    </source>
</evidence>
<dbReference type="InterPro" id="IPR027806">
    <property type="entry name" value="HARBI1_dom"/>
</dbReference>
<sequence>MSRETFNTILDYIMGFPDTAPLPDSSARIPYFMMEDVAYPLKPYLITTFCGALTQQQIYNKCHSKARICIECAFGVLAARWRELKTGIATGFETTENIVLAVLVLDLQCITKRH</sequence>
<comment type="caution">
    <text evidence="4">The sequence shown here is derived from an EMBL/GenBank/DDBJ whole genome shotgun (WGS) entry which is preliminary data.</text>
</comment>